<dbReference type="SUPFAM" id="SSF46689">
    <property type="entry name" value="Homeodomain-like"/>
    <property type="match status" value="1"/>
</dbReference>
<dbReference type="SMART" id="SM00717">
    <property type="entry name" value="SANT"/>
    <property type="match status" value="1"/>
</dbReference>
<dbReference type="PANTHER" id="PTHR46993">
    <property type="entry name" value="MYB TRANSCRIPTION FACTOR"/>
    <property type="match status" value="1"/>
</dbReference>
<feature type="region of interest" description="Disordered" evidence="2">
    <location>
        <begin position="267"/>
        <end position="294"/>
    </location>
</feature>
<feature type="domain" description="Myb-like" evidence="3">
    <location>
        <begin position="384"/>
        <end position="432"/>
    </location>
</feature>
<dbReference type="Gene3D" id="1.10.10.60">
    <property type="entry name" value="Homeodomain-like"/>
    <property type="match status" value="1"/>
</dbReference>
<evidence type="ECO:0000256" key="1">
    <source>
        <dbReference type="ARBA" id="ARBA00023125"/>
    </source>
</evidence>
<dbReference type="OrthoDB" id="664249at2759"/>
<protein>
    <submittedName>
        <fullName evidence="5">Uncharacterized protein</fullName>
    </submittedName>
</protein>
<dbReference type="EMBL" id="LR746266">
    <property type="protein sequence ID" value="CAA7393924.1"/>
    <property type="molecule type" value="Genomic_DNA"/>
</dbReference>
<accession>A0A7I8IKA6</accession>
<name>A0A7I8IKA6_SPIIN</name>
<proteinExistence type="predicted"/>
<dbReference type="InterPro" id="IPR009057">
    <property type="entry name" value="Homeodomain-like_sf"/>
</dbReference>
<feature type="region of interest" description="Disordered" evidence="2">
    <location>
        <begin position="339"/>
        <end position="363"/>
    </location>
</feature>
<evidence type="ECO:0000313" key="5">
    <source>
        <dbReference type="EMBL" id="CAA2618106.1"/>
    </source>
</evidence>
<dbReference type="AlphaFoldDB" id="A0A7I8IKA6"/>
<evidence type="ECO:0000313" key="7">
    <source>
        <dbReference type="Proteomes" id="UP000663760"/>
    </source>
</evidence>
<dbReference type="EMBL" id="LR743590">
    <property type="protein sequence ID" value="CAA2618106.1"/>
    <property type="molecule type" value="Genomic_DNA"/>
</dbReference>
<feature type="domain" description="HTH myb-type" evidence="4">
    <location>
        <begin position="379"/>
        <end position="433"/>
    </location>
</feature>
<organism evidence="5">
    <name type="scientific">Spirodela intermedia</name>
    <name type="common">Intermediate duckweed</name>
    <dbReference type="NCBI Taxonomy" id="51605"/>
    <lineage>
        <taxon>Eukaryota</taxon>
        <taxon>Viridiplantae</taxon>
        <taxon>Streptophyta</taxon>
        <taxon>Embryophyta</taxon>
        <taxon>Tracheophyta</taxon>
        <taxon>Spermatophyta</taxon>
        <taxon>Magnoliopsida</taxon>
        <taxon>Liliopsida</taxon>
        <taxon>Araceae</taxon>
        <taxon>Lemnoideae</taxon>
        <taxon>Spirodela</taxon>
    </lineage>
</organism>
<keyword evidence="1" id="KW-0238">DNA-binding</keyword>
<evidence type="ECO:0000256" key="2">
    <source>
        <dbReference type="SAM" id="MobiDB-lite"/>
    </source>
</evidence>
<dbReference type="PROSITE" id="PS51294">
    <property type="entry name" value="HTH_MYB"/>
    <property type="match status" value="1"/>
</dbReference>
<dbReference type="InterPro" id="IPR017930">
    <property type="entry name" value="Myb_dom"/>
</dbReference>
<keyword evidence="7" id="KW-1185">Reference proteome</keyword>
<dbReference type="PROSITE" id="PS50090">
    <property type="entry name" value="MYB_LIKE"/>
    <property type="match status" value="1"/>
</dbReference>
<dbReference type="Proteomes" id="UP000663760">
    <property type="component" value="Chromosome 3"/>
</dbReference>
<dbReference type="Pfam" id="PF00249">
    <property type="entry name" value="Myb_DNA-binding"/>
    <property type="match status" value="1"/>
</dbReference>
<evidence type="ECO:0000259" key="4">
    <source>
        <dbReference type="PROSITE" id="PS51294"/>
    </source>
</evidence>
<feature type="compositionally biased region" description="Basic residues" evidence="2">
    <location>
        <begin position="352"/>
        <end position="363"/>
    </location>
</feature>
<gene>
    <name evidence="5" type="ORF">SI7747_03004267</name>
    <name evidence="6" type="ORF">SI8410_03004615</name>
</gene>
<evidence type="ECO:0000313" key="6">
    <source>
        <dbReference type="EMBL" id="CAA7393924.1"/>
    </source>
</evidence>
<reference evidence="5" key="1">
    <citation type="submission" date="2019-12" db="EMBL/GenBank/DDBJ databases">
        <authorList>
            <person name="Scholz U."/>
            <person name="Mascher M."/>
            <person name="Fiebig A."/>
        </authorList>
    </citation>
    <scope>NUCLEOTIDE SEQUENCE</scope>
</reference>
<dbReference type="InterPro" id="IPR001005">
    <property type="entry name" value="SANT/Myb"/>
</dbReference>
<evidence type="ECO:0000259" key="3">
    <source>
        <dbReference type="PROSITE" id="PS50090"/>
    </source>
</evidence>
<sequence length="433" mass="48861">MDSRKASWILEFVLRQPVEDWLAKVVLLHLPIPLVLDPRLKKILLLRRLWSDLSVGKLSCETLRSLELLEELDRSLDAGETSEALMAAYSAAAAELTAAPLRSGRQANFFECVNRIWNCRVADLEQSEARGMMGEGLRQWRKRMEEAVVSDDAKDWVLQRDTSGEAMAALREYLRVALEEMGPPQLELAARLLDDKPGTSGQRDKEVLLAGKTDRQNQDAASDGLLPSAMPEINKLKEALKSSCADLRKAVQDPFPEALRKAAEVQNAMLENSPDPVDEKKSSSRTDEEKDADDCLPDAAVCATMQRSSHPGAAKNVIRPIEPVNDVLFSSSAQWDEDSIESLSDISPPNSAKRRQLPPPRNRRVSPLKLQEMRKFVRRRKIKRWTPQEEDTLREAVKKHGTGNWKLILLCYPGDLEGRTEIDLKDKWRNLTR</sequence>
<dbReference type="GO" id="GO:0003677">
    <property type="term" value="F:DNA binding"/>
    <property type="evidence" value="ECO:0007669"/>
    <property type="project" value="UniProtKB-KW"/>
</dbReference>
<feature type="compositionally biased region" description="Basic and acidic residues" evidence="2">
    <location>
        <begin position="277"/>
        <end position="288"/>
    </location>
</feature>
<dbReference type="PANTHER" id="PTHR46993:SF6">
    <property type="entry name" value="MYB TRANSCRIPTION FACTOR"/>
    <property type="match status" value="1"/>
</dbReference>
<dbReference type="CDD" id="cd11660">
    <property type="entry name" value="SANT_TRF"/>
    <property type="match status" value="1"/>
</dbReference>